<evidence type="ECO:0000313" key="13">
    <source>
        <dbReference type="EnsemblPlants" id="Zm00001eb332360_P001"/>
    </source>
</evidence>
<dbReference type="GO" id="GO:0006355">
    <property type="term" value="P:regulation of DNA-templated transcription"/>
    <property type="evidence" value="ECO:0007669"/>
    <property type="project" value="InterPro"/>
</dbReference>
<dbReference type="Pfam" id="PF02309">
    <property type="entry name" value="AUX_IAA"/>
    <property type="match status" value="1"/>
</dbReference>
<comment type="function">
    <text evidence="1 10">Aux/IAA proteins are short-lived transcriptional factors that function as repressors of early auxin response genes at low auxin concentrations.</text>
</comment>
<dbReference type="FunCoup" id="A0A804QKP9">
    <property type="interactions" value="914"/>
</dbReference>
<evidence type="ECO:0000256" key="2">
    <source>
        <dbReference type="ARBA" id="ARBA00004123"/>
    </source>
</evidence>
<keyword evidence="7 10" id="KW-0804">Transcription</keyword>
<evidence type="ECO:0000313" key="14">
    <source>
        <dbReference type="Proteomes" id="UP000007305"/>
    </source>
</evidence>
<evidence type="ECO:0000256" key="3">
    <source>
        <dbReference type="ARBA" id="ARBA00006728"/>
    </source>
</evidence>
<feature type="domain" description="PB1" evidence="12">
    <location>
        <begin position="108"/>
        <end position="208"/>
    </location>
</feature>
<evidence type="ECO:0000256" key="6">
    <source>
        <dbReference type="ARBA" id="ARBA00023015"/>
    </source>
</evidence>
<organism evidence="13 14">
    <name type="scientific">Zea mays</name>
    <name type="common">Maize</name>
    <dbReference type="NCBI Taxonomy" id="4577"/>
    <lineage>
        <taxon>Eukaryota</taxon>
        <taxon>Viridiplantae</taxon>
        <taxon>Streptophyta</taxon>
        <taxon>Embryophyta</taxon>
        <taxon>Tracheophyta</taxon>
        <taxon>Spermatophyta</taxon>
        <taxon>Magnoliopsida</taxon>
        <taxon>Liliopsida</taxon>
        <taxon>Poales</taxon>
        <taxon>Poaceae</taxon>
        <taxon>PACMAD clade</taxon>
        <taxon>Panicoideae</taxon>
        <taxon>Andropogonodae</taxon>
        <taxon>Andropogoneae</taxon>
        <taxon>Tripsacinae</taxon>
        <taxon>Zea</taxon>
    </lineage>
</organism>
<reference evidence="13" key="2">
    <citation type="submission" date="2019-07" db="EMBL/GenBank/DDBJ databases">
        <authorList>
            <person name="Seetharam A."/>
            <person name="Woodhouse M."/>
            <person name="Cannon E."/>
        </authorList>
    </citation>
    <scope>NUCLEOTIDE SEQUENCE [LARGE SCALE GENOMIC DNA]</scope>
    <source>
        <strain evidence="13">cv. B73</strain>
    </source>
</reference>
<dbReference type="PANTHER" id="PTHR31734:SF94">
    <property type="entry name" value="AUXIN-RESPONSIVE PROTEIN IAA30"/>
    <property type="match status" value="1"/>
</dbReference>
<dbReference type="Gene3D" id="3.10.20.90">
    <property type="entry name" value="Phosphatidylinositol 3-kinase Catalytic Subunit, Chain A, domain 1"/>
    <property type="match status" value="1"/>
</dbReference>
<evidence type="ECO:0000256" key="8">
    <source>
        <dbReference type="ARBA" id="ARBA00023242"/>
    </source>
</evidence>
<name>A0A804QKP9_MAIZE</name>
<evidence type="ECO:0000256" key="10">
    <source>
        <dbReference type="RuleBase" id="RU004549"/>
    </source>
</evidence>
<dbReference type="EnsemblPlants" id="Zm00001eb332360_T001">
    <property type="protein sequence ID" value="Zm00001eb332360_P001"/>
    <property type="gene ID" value="Zm00001eb332360"/>
</dbReference>
<comment type="subunit">
    <text evidence="4 10">Homodimers and heterodimers.</text>
</comment>
<feature type="compositionally biased region" description="Polar residues" evidence="11">
    <location>
        <begin position="33"/>
        <end position="42"/>
    </location>
</feature>
<evidence type="ECO:0000256" key="5">
    <source>
        <dbReference type="ARBA" id="ARBA00022491"/>
    </source>
</evidence>
<keyword evidence="5 10" id="KW-0678">Repressor</keyword>
<evidence type="ECO:0000256" key="7">
    <source>
        <dbReference type="ARBA" id="ARBA00023163"/>
    </source>
</evidence>
<evidence type="ECO:0000256" key="1">
    <source>
        <dbReference type="ARBA" id="ARBA00002159"/>
    </source>
</evidence>
<reference evidence="13" key="3">
    <citation type="submission" date="2021-05" db="UniProtKB">
        <authorList>
            <consortium name="EnsemblPlants"/>
        </authorList>
    </citation>
    <scope>IDENTIFICATION</scope>
    <source>
        <strain evidence="13">cv. B73</strain>
    </source>
</reference>
<keyword evidence="8 10" id="KW-0539">Nucleus</keyword>
<evidence type="ECO:0000256" key="11">
    <source>
        <dbReference type="SAM" id="MobiDB-lite"/>
    </source>
</evidence>
<dbReference type="Gramene" id="Zm00001eb332360_T001">
    <property type="protein sequence ID" value="Zm00001eb332360_P001"/>
    <property type="gene ID" value="Zm00001eb332360"/>
</dbReference>
<comment type="similarity">
    <text evidence="3 10">Belongs to the Aux/IAA family.</text>
</comment>
<dbReference type="InterPro" id="IPR003311">
    <property type="entry name" value="AUX_IAA"/>
</dbReference>
<feature type="compositionally biased region" description="Basic and acidic residues" evidence="11">
    <location>
        <begin position="1"/>
        <end position="11"/>
    </location>
</feature>
<accession>A0A804QKP9</accession>
<dbReference type="AlphaFoldDB" id="A0A804QKP9"/>
<comment type="subcellular location">
    <subcellularLocation>
        <location evidence="2 10">Nucleus</location>
    </subcellularLocation>
</comment>
<evidence type="ECO:0000256" key="4">
    <source>
        <dbReference type="ARBA" id="ARBA00011726"/>
    </source>
</evidence>
<feature type="compositionally biased region" description="Low complexity" evidence="11">
    <location>
        <begin position="14"/>
        <end position="25"/>
    </location>
</feature>
<dbReference type="InParanoid" id="A0A804QKP9"/>
<gene>
    <name evidence="13" type="primary">LOC103634643</name>
</gene>
<reference evidence="14" key="1">
    <citation type="journal article" date="2009" name="Science">
        <title>The B73 maize genome: complexity, diversity, and dynamics.</title>
        <authorList>
            <person name="Schnable P.S."/>
            <person name="Ware D."/>
            <person name="Fulton R.S."/>
            <person name="Stein J.C."/>
            <person name="Wei F."/>
            <person name="Pasternak S."/>
            <person name="Liang C."/>
            <person name="Zhang J."/>
            <person name="Fulton L."/>
            <person name="Graves T.A."/>
            <person name="Minx P."/>
            <person name="Reily A.D."/>
            <person name="Courtney L."/>
            <person name="Kruchowski S.S."/>
            <person name="Tomlinson C."/>
            <person name="Strong C."/>
            <person name="Delehaunty K."/>
            <person name="Fronick C."/>
            <person name="Courtney B."/>
            <person name="Rock S.M."/>
            <person name="Belter E."/>
            <person name="Du F."/>
            <person name="Kim K."/>
            <person name="Abbott R.M."/>
            <person name="Cotton M."/>
            <person name="Levy A."/>
            <person name="Marchetto P."/>
            <person name="Ochoa K."/>
            <person name="Jackson S.M."/>
            <person name="Gillam B."/>
            <person name="Chen W."/>
            <person name="Yan L."/>
            <person name="Higginbotham J."/>
            <person name="Cardenas M."/>
            <person name="Waligorski J."/>
            <person name="Applebaum E."/>
            <person name="Phelps L."/>
            <person name="Falcone J."/>
            <person name="Kanchi K."/>
            <person name="Thane T."/>
            <person name="Scimone A."/>
            <person name="Thane N."/>
            <person name="Henke J."/>
            <person name="Wang T."/>
            <person name="Ruppert J."/>
            <person name="Shah N."/>
            <person name="Rotter K."/>
            <person name="Hodges J."/>
            <person name="Ingenthron E."/>
            <person name="Cordes M."/>
            <person name="Kohlberg S."/>
            <person name="Sgro J."/>
            <person name="Delgado B."/>
            <person name="Mead K."/>
            <person name="Chinwalla A."/>
            <person name="Leonard S."/>
            <person name="Crouse K."/>
            <person name="Collura K."/>
            <person name="Kudrna D."/>
            <person name="Currie J."/>
            <person name="He R."/>
            <person name="Angelova A."/>
            <person name="Rajasekar S."/>
            <person name="Mueller T."/>
            <person name="Lomeli R."/>
            <person name="Scara G."/>
            <person name="Ko A."/>
            <person name="Delaney K."/>
            <person name="Wissotski M."/>
            <person name="Lopez G."/>
            <person name="Campos D."/>
            <person name="Braidotti M."/>
            <person name="Ashley E."/>
            <person name="Golser W."/>
            <person name="Kim H."/>
            <person name="Lee S."/>
            <person name="Lin J."/>
            <person name="Dujmic Z."/>
            <person name="Kim W."/>
            <person name="Talag J."/>
            <person name="Zuccolo A."/>
            <person name="Fan C."/>
            <person name="Sebastian A."/>
            <person name="Kramer M."/>
            <person name="Spiegel L."/>
            <person name="Nascimento L."/>
            <person name="Zutavern T."/>
            <person name="Miller B."/>
            <person name="Ambroise C."/>
            <person name="Muller S."/>
            <person name="Spooner W."/>
            <person name="Narechania A."/>
            <person name="Ren L."/>
            <person name="Wei S."/>
            <person name="Kumari S."/>
            <person name="Faga B."/>
            <person name="Levy M.J."/>
            <person name="McMahan L."/>
            <person name="Van Buren P."/>
            <person name="Vaughn M.W."/>
            <person name="Ying K."/>
            <person name="Yeh C.-T."/>
            <person name="Emrich S.J."/>
            <person name="Jia Y."/>
            <person name="Kalyanaraman A."/>
            <person name="Hsia A.-P."/>
            <person name="Barbazuk W.B."/>
            <person name="Baucom R.S."/>
            <person name="Brutnell T.P."/>
            <person name="Carpita N.C."/>
            <person name="Chaparro C."/>
            <person name="Chia J.-M."/>
            <person name="Deragon J.-M."/>
            <person name="Estill J.C."/>
            <person name="Fu Y."/>
            <person name="Jeddeloh J.A."/>
            <person name="Han Y."/>
            <person name="Lee H."/>
            <person name="Li P."/>
            <person name="Lisch D.R."/>
            <person name="Liu S."/>
            <person name="Liu Z."/>
            <person name="Nagel D.H."/>
            <person name="McCann M.C."/>
            <person name="SanMiguel P."/>
            <person name="Myers A.M."/>
            <person name="Nettleton D."/>
            <person name="Nguyen J."/>
            <person name="Penning B.W."/>
            <person name="Ponnala L."/>
            <person name="Schneider K.L."/>
            <person name="Schwartz D.C."/>
            <person name="Sharma A."/>
            <person name="Soderlund C."/>
            <person name="Springer N.M."/>
            <person name="Sun Q."/>
            <person name="Wang H."/>
            <person name="Waterman M."/>
            <person name="Westerman R."/>
            <person name="Wolfgruber T.K."/>
            <person name="Yang L."/>
            <person name="Yu Y."/>
            <person name="Zhang L."/>
            <person name="Zhou S."/>
            <person name="Zhu Q."/>
            <person name="Bennetzen J.L."/>
            <person name="Dawe R.K."/>
            <person name="Jiang J."/>
            <person name="Jiang N."/>
            <person name="Presting G.G."/>
            <person name="Wessler S.R."/>
            <person name="Aluru S."/>
            <person name="Martienssen R.A."/>
            <person name="Clifton S.W."/>
            <person name="McCombie W.R."/>
            <person name="Wing R.A."/>
            <person name="Wilson R.K."/>
        </authorList>
    </citation>
    <scope>NUCLEOTIDE SEQUENCE [LARGE SCALE GENOMIC DNA]</scope>
    <source>
        <strain evidence="14">cv. B73</strain>
    </source>
</reference>
<dbReference type="PANTHER" id="PTHR31734">
    <property type="entry name" value="AUXIN-RESPONSIVE PROTEIN IAA17"/>
    <property type="match status" value="1"/>
</dbReference>
<dbReference type="Proteomes" id="UP000007305">
    <property type="component" value="Chromosome 8"/>
</dbReference>
<keyword evidence="14" id="KW-1185">Reference proteome</keyword>
<evidence type="ECO:0000259" key="12">
    <source>
        <dbReference type="PROSITE" id="PS51745"/>
    </source>
</evidence>
<dbReference type="GO" id="GO:0009734">
    <property type="term" value="P:auxin-activated signaling pathway"/>
    <property type="evidence" value="ECO:0007669"/>
    <property type="project" value="UniProtKB-UniRule"/>
</dbReference>
<dbReference type="SUPFAM" id="SSF54277">
    <property type="entry name" value="CAD &amp; PB1 domains"/>
    <property type="match status" value="1"/>
</dbReference>
<dbReference type="InterPro" id="IPR053793">
    <property type="entry name" value="PB1-like"/>
</dbReference>
<evidence type="ECO:0000256" key="9">
    <source>
        <dbReference type="ARBA" id="ARBA00023294"/>
    </source>
</evidence>
<protein>
    <recommendedName>
        <fullName evidence="10">Auxin-responsive protein</fullName>
    </recommendedName>
</protein>
<keyword evidence="9 10" id="KW-0927">Auxin signaling pathway</keyword>
<keyword evidence="6 10" id="KW-0805">Transcription regulation</keyword>
<dbReference type="InterPro" id="IPR033389">
    <property type="entry name" value="AUX/IAA_dom"/>
</dbReference>
<sequence length="229" mass="25351">MAGCKQDDDAVGRSPSSSFMDSSSSTHPPALSAASSSGFRPTTTERRDDLSTDLQLGLCSLSPAASSALLVVAESKSVLSTPRTTQDWPPIKPFLRSALTASARRRRTLLVKVYMEGVAIGRKLDLLLLDGYDSLLAKLRHMFKASITFADAMEYHQRVPHEKPAHVLTYEDRDGDWMMVGDVPWEYVSPPPPLHQSLFTCAFHLQETRICSGRLFLGSVKKLRICKNR</sequence>
<dbReference type="PROSITE" id="PS51745">
    <property type="entry name" value="PB1"/>
    <property type="match status" value="1"/>
</dbReference>
<proteinExistence type="inferred from homology"/>
<feature type="region of interest" description="Disordered" evidence="11">
    <location>
        <begin position="1"/>
        <end position="46"/>
    </location>
</feature>
<dbReference type="GO" id="GO:0005634">
    <property type="term" value="C:nucleus"/>
    <property type="evidence" value="ECO:0007669"/>
    <property type="project" value="UniProtKB-SubCell"/>
</dbReference>